<evidence type="ECO:0000256" key="9">
    <source>
        <dbReference type="SAM" id="Phobius"/>
    </source>
</evidence>
<evidence type="ECO:0000256" key="7">
    <source>
        <dbReference type="ARBA" id="ARBA00023136"/>
    </source>
</evidence>
<dbReference type="Pfam" id="PF00860">
    <property type="entry name" value="Xan_ur_permease"/>
    <property type="match status" value="1"/>
</dbReference>
<sequence>MARGMFDWRLHGDGAHIAPGEAVAPDERLTWPRTIGIGAQHVVAMFGSTFLVPLLTGFPPATTLLFSGVGTILFLLLTRNRIPSYLGSSFAFIAPIAAAQSEYGYAGALGGVVMAGVALFLVGLVVQWVGVRWIEVLMPPVVMGAIVALIGLNLAPSAKANFMQAPVTALVTLGAIIVWGVVFRGFLGRLSILFGVAIGYAVAVLRGEVDFTAVEQAAWIGLPHLQTPTFHLSLAGLFIPVIFVLIAENIGHVRSVGLMVGRDLDENIGRALMGDGLATTLAGFGGGSGTTTYAENIGVMASTRVFSTAAYWVAGIVAVLLSLSPRFGAAISTVPVGVLGGAGVVLYGMIGILGVRIWVENRVDFSNAINLTTAGVALIIAIADFTWQAGDLVFGGIALGTFAAIAVYHLMTGITRLRSGRETNPGAPVPDAQTGRPAASAD</sequence>
<comment type="caution">
    <text evidence="10">The sequence shown here is derived from an EMBL/GenBank/DDBJ whole genome shotgun (WGS) entry which is preliminary data.</text>
</comment>
<feature type="transmembrane region" description="Helical" evidence="9">
    <location>
        <begin position="82"/>
        <end position="99"/>
    </location>
</feature>
<dbReference type="NCBIfam" id="TIGR00801">
    <property type="entry name" value="ncs2"/>
    <property type="match status" value="1"/>
</dbReference>
<gene>
    <name evidence="10" type="ORF">F8O02_07230</name>
</gene>
<dbReference type="Proteomes" id="UP000481339">
    <property type="component" value="Unassembled WGS sequence"/>
</dbReference>
<protein>
    <submittedName>
        <fullName evidence="10">Nitrate reductase</fullName>
    </submittedName>
</protein>
<evidence type="ECO:0000256" key="3">
    <source>
        <dbReference type="ARBA" id="ARBA00022448"/>
    </source>
</evidence>
<dbReference type="GO" id="GO:0042907">
    <property type="term" value="F:xanthine transmembrane transporter activity"/>
    <property type="evidence" value="ECO:0007669"/>
    <property type="project" value="TreeGrafter"/>
</dbReference>
<feature type="transmembrane region" description="Helical" evidence="9">
    <location>
        <begin position="190"/>
        <end position="209"/>
    </location>
</feature>
<feature type="transmembrane region" description="Helical" evidence="9">
    <location>
        <begin position="367"/>
        <end position="387"/>
    </location>
</feature>
<keyword evidence="5 9" id="KW-0812">Transmembrane</keyword>
<evidence type="ECO:0000256" key="1">
    <source>
        <dbReference type="ARBA" id="ARBA00004651"/>
    </source>
</evidence>
<name>A0A7C8BMT8_9MICO</name>
<dbReference type="OrthoDB" id="9779092at2"/>
<evidence type="ECO:0000256" key="5">
    <source>
        <dbReference type="ARBA" id="ARBA00022692"/>
    </source>
</evidence>
<dbReference type="GO" id="GO:0005886">
    <property type="term" value="C:plasma membrane"/>
    <property type="evidence" value="ECO:0007669"/>
    <property type="project" value="UniProtKB-SubCell"/>
</dbReference>
<evidence type="ECO:0000256" key="6">
    <source>
        <dbReference type="ARBA" id="ARBA00022989"/>
    </source>
</evidence>
<proteinExistence type="inferred from homology"/>
<accession>A0A7C8BMT8</accession>
<feature type="region of interest" description="Disordered" evidence="8">
    <location>
        <begin position="419"/>
        <end position="442"/>
    </location>
</feature>
<dbReference type="RefSeq" id="WP_158036578.1">
    <property type="nucleotide sequence ID" value="NZ_BAAAZV010000011.1"/>
</dbReference>
<feature type="transmembrane region" description="Helical" evidence="9">
    <location>
        <begin position="393"/>
        <end position="411"/>
    </location>
</feature>
<keyword evidence="6 9" id="KW-1133">Transmembrane helix</keyword>
<evidence type="ECO:0000256" key="4">
    <source>
        <dbReference type="ARBA" id="ARBA00022475"/>
    </source>
</evidence>
<keyword evidence="7 9" id="KW-0472">Membrane</keyword>
<keyword evidence="3" id="KW-0813">Transport</keyword>
<keyword evidence="11" id="KW-1185">Reference proteome</keyword>
<feature type="transmembrane region" description="Helical" evidence="9">
    <location>
        <begin position="136"/>
        <end position="156"/>
    </location>
</feature>
<dbReference type="PANTHER" id="PTHR42810">
    <property type="entry name" value="PURINE PERMEASE C1399.01C-RELATED"/>
    <property type="match status" value="1"/>
</dbReference>
<dbReference type="AlphaFoldDB" id="A0A7C8BMT8"/>
<feature type="transmembrane region" description="Helical" evidence="9">
    <location>
        <begin position="229"/>
        <end position="247"/>
    </location>
</feature>
<dbReference type="EMBL" id="WBKA01000005">
    <property type="protein sequence ID" value="KAB1631725.1"/>
    <property type="molecule type" value="Genomic_DNA"/>
</dbReference>
<evidence type="ECO:0000313" key="11">
    <source>
        <dbReference type="Proteomes" id="UP000481339"/>
    </source>
</evidence>
<comment type="subcellular location">
    <subcellularLocation>
        <location evidence="1">Cell membrane</location>
        <topology evidence="1">Multi-pass membrane protein</topology>
    </subcellularLocation>
</comment>
<feature type="transmembrane region" description="Helical" evidence="9">
    <location>
        <begin position="50"/>
        <end position="75"/>
    </location>
</feature>
<dbReference type="PANTHER" id="PTHR42810:SF4">
    <property type="entry name" value="URIC ACID TRANSPORTER UACT"/>
    <property type="match status" value="1"/>
</dbReference>
<feature type="transmembrane region" description="Helical" evidence="9">
    <location>
        <begin position="162"/>
        <end position="183"/>
    </location>
</feature>
<dbReference type="InterPro" id="IPR006043">
    <property type="entry name" value="NCS2"/>
</dbReference>
<organism evidence="10 11">
    <name type="scientific">Pseudoclavibacter caeni</name>
    <dbReference type="NCBI Taxonomy" id="908846"/>
    <lineage>
        <taxon>Bacteria</taxon>
        <taxon>Bacillati</taxon>
        <taxon>Actinomycetota</taxon>
        <taxon>Actinomycetes</taxon>
        <taxon>Micrococcales</taxon>
        <taxon>Microbacteriaceae</taxon>
        <taxon>Pseudoclavibacter</taxon>
    </lineage>
</organism>
<evidence type="ECO:0000256" key="2">
    <source>
        <dbReference type="ARBA" id="ARBA00008821"/>
    </source>
</evidence>
<reference evidence="10 11" key="1">
    <citation type="submission" date="2019-09" db="EMBL/GenBank/DDBJ databases">
        <title>Phylogeny of genus Pseudoclavibacter and closely related genus.</title>
        <authorList>
            <person name="Li Y."/>
        </authorList>
    </citation>
    <scope>NUCLEOTIDE SEQUENCE [LARGE SCALE GENOMIC DNA]</scope>
    <source>
        <strain evidence="10 11">JCM 16921</strain>
    </source>
</reference>
<feature type="transmembrane region" description="Helical" evidence="9">
    <location>
        <begin position="305"/>
        <end position="323"/>
    </location>
</feature>
<evidence type="ECO:0000313" key="10">
    <source>
        <dbReference type="EMBL" id="KAB1631725.1"/>
    </source>
</evidence>
<feature type="transmembrane region" description="Helical" evidence="9">
    <location>
        <begin position="105"/>
        <end position="129"/>
    </location>
</feature>
<keyword evidence="4" id="KW-1003">Cell membrane</keyword>
<feature type="transmembrane region" description="Helical" evidence="9">
    <location>
        <begin position="329"/>
        <end position="355"/>
    </location>
</feature>
<comment type="similarity">
    <text evidence="2">Belongs to the nucleobase:cation symporter-2 (NCS2) (TC 2.A.40) family.</text>
</comment>
<evidence type="ECO:0000256" key="8">
    <source>
        <dbReference type="SAM" id="MobiDB-lite"/>
    </source>
</evidence>
<dbReference type="InterPro" id="IPR006042">
    <property type="entry name" value="Xan_ur_permease"/>
</dbReference>